<proteinExistence type="predicted"/>
<dbReference type="AlphaFoldDB" id="A0A285V9B6"/>
<dbReference type="Pfam" id="PF19872">
    <property type="entry name" value="DUF6345"/>
    <property type="match status" value="1"/>
</dbReference>
<accession>A0A285V9B6</accession>
<evidence type="ECO:0000313" key="3">
    <source>
        <dbReference type="Proteomes" id="UP000219435"/>
    </source>
</evidence>
<sequence length="553" mass="59804">MTVTQPRTGGRTAAPPRTGGRQTSAPLAPMQVQGENPAADAGAGARAVANLYGAFSIETFCSVGPLSLTHDDTAGFLQYTEQFTPRNYWYQDAGVQAWAYYEDYDNWQDTYGTDAVTTVYHCGHGGMDANGVFYVPMGSAWAGNDCTATSTNMRLGNERARYVFWSTCESLRVLGGHSPIRTWAAANQGLRMIFGFETVSWDDARYGSGFWNHWRRGESLTSAWLNSSWDIAHDQAPSVSANGATQQEAQNRLDNERFFDRARASTAWWQWRWYNTRASAVREGVHALPGDPRRAVLAPVGARSLGDLADRFRVDRAQVQQGPGLLSIGADERRLHIGDDGVLSATLAEADRENRTPLARAEATAMAEGAVRSYGLDADGTLVLDRVVPVMEAGGTDTGDGHVDEPVTTATMIQFRQLINGLPVLTPGAGAVRVTVDNSGTVTHLQAGTRAVEQLSDRPRSMAAAPVPPGTRATADDGPLDPEIALGRAFSRRLRDLVARGGAPTGYAVVPGTTEVGYEIDGSEATVVARRAMELEFEGGYRKRYWVTATLFG</sequence>
<dbReference type="InterPro" id="IPR045926">
    <property type="entry name" value="DUF6345"/>
</dbReference>
<evidence type="ECO:0000313" key="2">
    <source>
        <dbReference type="EMBL" id="SOC49636.1"/>
    </source>
</evidence>
<organism evidence="2 3">
    <name type="scientific">Blastococcus aggregatus</name>
    <dbReference type="NCBI Taxonomy" id="38502"/>
    <lineage>
        <taxon>Bacteria</taxon>
        <taxon>Bacillati</taxon>
        <taxon>Actinomycetota</taxon>
        <taxon>Actinomycetes</taxon>
        <taxon>Geodermatophilales</taxon>
        <taxon>Geodermatophilaceae</taxon>
        <taxon>Blastococcus</taxon>
    </lineage>
</organism>
<feature type="region of interest" description="Disordered" evidence="1">
    <location>
        <begin position="1"/>
        <end position="27"/>
    </location>
</feature>
<dbReference type="RefSeq" id="WP_176522931.1">
    <property type="nucleotide sequence ID" value="NZ_OBQI01000003.1"/>
</dbReference>
<keyword evidence="3" id="KW-1185">Reference proteome</keyword>
<protein>
    <submittedName>
        <fullName evidence="2">Uncharacterized protein</fullName>
    </submittedName>
</protein>
<reference evidence="3" key="1">
    <citation type="submission" date="2017-08" db="EMBL/GenBank/DDBJ databases">
        <authorList>
            <person name="Varghese N."/>
            <person name="Submissions S."/>
        </authorList>
    </citation>
    <scope>NUCLEOTIDE SEQUENCE [LARGE SCALE GENOMIC DNA]</scope>
    <source>
        <strain evidence="3">DSM 4725</strain>
    </source>
</reference>
<feature type="region of interest" description="Disordered" evidence="1">
    <location>
        <begin position="455"/>
        <end position="480"/>
    </location>
</feature>
<name>A0A285V9B6_9ACTN</name>
<gene>
    <name evidence="2" type="ORF">SAMN05660748_2366</name>
</gene>
<dbReference type="Proteomes" id="UP000219435">
    <property type="component" value="Unassembled WGS sequence"/>
</dbReference>
<dbReference type="EMBL" id="OBQI01000003">
    <property type="protein sequence ID" value="SOC49636.1"/>
    <property type="molecule type" value="Genomic_DNA"/>
</dbReference>
<evidence type="ECO:0000256" key="1">
    <source>
        <dbReference type="SAM" id="MobiDB-lite"/>
    </source>
</evidence>